<dbReference type="Proteomes" id="UP000613177">
    <property type="component" value="Unassembled WGS sequence"/>
</dbReference>
<keyword evidence="3" id="KW-0576">Peroxisome</keyword>
<evidence type="ECO:0000313" key="5">
    <source>
        <dbReference type="EMBL" id="KAG2228584.1"/>
    </source>
</evidence>
<reference evidence="5" key="1">
    <citation type="submission" date="2021-01" db="EMBL/GenBank/DDBJ databases">
        <title>Metabolic potential, ecology and presence of endohyphal bacteria is reflected in genomic diversity of Mucoromycotina.</title>
        <authorList>
            <person name="Muszewska A."/>
            <person name="Okrasinska A."/>
            <person name="Steczkiewicz K."/>
            <person name="Drgas O."/>
            <person name="Orlowska M."/>
            <person name="Perlinska-Lenart U."/>
            <person name="Aleksandrzak-Piekarczyk T."/>
            <person name="Szatraj K."/>
            <person name="Zielenkiewicz U."/>
            <person name="Pilsyk S."/>
            <person name="Malc E."/>
            <person name="Mieczkowski P."/>
            <person name="Kruszewska J.S."/>
            <person name="Biernat P."/>
            <person name="Pawlowska J."/>
        </authorList>
    </citation>
    <scope>NUCLEOTIDE SEQUENCE</scope>
    <source>
        <strain evidence="5">WA0000018081</strain>
    </source>
</reference>
<comment type="subcellular location">
    <subcellularLocation>
        <location evidence="4">Peroxisome membrane</location>
    </subcellularLocation>
</comment>
<evidence type="ECO:0000256" key="4">
    <source>
        <dbReference type="ARBA" id="ARBA00046271"/>
    </source>
</evidence>
<name>A0A8H7SDY7_9FUNG</name>
<proteinExistence type="predicted"/>
<dbReference type="AlphaFoldDB" id="A0A8H7SDY7"/>
<dbReference type="EMBL" id="JAEPRE010000408">
    <property type="protein sequence ID" value="KAG2228584.1"/>
    <property type="molecule type" value="Genomic_DNA"/>
</dbReference>
<evidence type="ECO:0000256" key="1">
    <source>
        <dbReference type="ARBA" id="ARBA00022593"/>
    </source>
</evidence>
<evidence type="ECO:0000313" key="6">
    <source>
        <dbReference type="Proteomes" id="UP000613177"/>
    </source>
</evidence>
<dbReference type="GO" id="GO:0016559">
    <property type="term" value="P:peroxisome fission"/>
    <property type="evidence" value="ECO:0007669"/>
    <property type="project" value="InterPro"/>
</dbReference>
<dbReference type="Pfam" id="PF05648">
    <property type="entry name" value="PEX11"/>
    <property type="match status" value="1"/>
</dbReference>
<evidence type="ECO:0000256" key="2">
    <source>
        <dbReference type="ARBA" id="ARBA00023136"/>
    </source>
</evidence>
<protein>
    <submittedName>
        <fullName evidence="5">Uncharacterized protein</fullName>
    </submittedName>
</protein>
<gene>
    <name evidence="5" type="ORF">INT48_000004</name>
</gene>
<keyword evidence="6" id="KW-1185">Reference proteome</keyword>
<dbReference type="GO" id="GO:0005778">
    <property type="term" value="C:peroxisomal membrane"/>
    <property type="evidence" value="ECO:0007669"/>
    <property type="project" value="UniProtKB-SubCell"/>
</dbReference>
<organism evidence="5 6">
    <name type="scientific">Thamnidium elegans</name>
    <dbReference type="NCBI Taxonomy" id="101142"/>
    <lineage>
        <taxon>Eukaryota</taxon>
        <taxon>Fungi</taxon>
        <taxon>Fungi incertae sedis</taxon>
        <taxon>Mucoromycota</taxon>
        <taxon>Mucoromycotina</taxon>
        <taxon>Mucoromycetes</taxon>
        <taxon>Mucorales</taxon>
        <taxon>Mucorineae</taxon>
        <taxon>Mucoraceae</taxon>
        <taxon>Thamnidium</taxon>
    </lineage>
</organism>
<keyword evidence="2" id="KW-0472">Membrane</keyword>
<dbReference type="PANTHER" id="PTHR12652:SF25">
    <property type="entry name" value="MICROBODY (PEROXISOME) PROLIFERATION PROTEIN PEROXIN 11C (EUROFUNG)"/>
    <property type="match status" value="1"/>
</dbReference>
<accession>A0A8H7SDY7</accession>
<keyword evidence="1" id="KW-0962">Peroxisome biogenesis</keyword>
<sequence length="322" mass="37352">MIGMIKQQIGSRFKSGEIAFHIAKQGFISRKDNTVDTVLQTKKIVARRGRASPFVKLNELWYLGVDFSQKYTAFQQNRNSLQAFAKPWLTGYMITHMSEKRQQEVTNPLAIAKLLGPSNPKLDHLIRFLNSVRGTDKVLMFIQYWSKIVIWFLQRRSPTLKTASTAISLIQRVQNFSGPVSDFRILLRYYGLLPMVQYMNYLEYNQPASKLSLTIERLQNWANIIYYPLEHIYWLGAHQVIPISEEKTNKIGMWSCRFWAAYVILEYGRLAEQYRNLRKKETGLLKRIKAGDVETHEDPEAEMASIKAERTSMIVNTCINTG</sequence>
<comment type="caution">
    <text evidence="5">The sequence shown here is derived from an EMBL/GenBank/DDBJ whole genome shotgun (WGS) entry which is preliminary data.</text>
</comment>
<evidence type="ECO:0000256" key="3">
    <source>
        <dbReference type="ARBA" id="ARBA00023140"/>
    </source>
</evidence>
<dbReference type="PANTHER" id="PTHR12652">
    <property type="entry name" value="PEROXISOMAL BIOGENESIS FACTOR 11"/>
    <property type="match status" value="1"/>
</dbReference>
<dbReference type="InterPro" id="IPR008733">
    <property type="entry name" value="PEX11"/>
</dbReference>